<feature type="domain" description="DDE-1" evidence="1">
    <location>
        <begin position="11"/>
        <end position="84"/>
    </location>
</feature>
<protein>
    <recommendedName>
        <fullName evidence="1">DDE-1 domain-containing protein</fullName>
    </recommendedName>
</protein>
<dbReference type="GO" id="GO:0005634">
    <property type="term" value="C:nucleus"/>
    <property type="evidence" value="ECO:0007669"/>
    <property type="project" value="TreeGrafter"/>
</dbReference>
<dbReference type="Pfam" id="PF03184">
    <property type="entry name" value="DDE_1"/>
    <property type="match status" value="1"/>
</dbReference>
<dbReference type="PANTHER" id="PTHR19303">
    <property type="entry name" value="TRANSPOSON"/>
    <property type="match status" value="1"/>
</dbReference>
<comment type="caution">
    <text evidence="2">The sequence shown here is derived from an EMBL/GenBank/DDBJ whole genome shotgun (WGS) entry which is preliminary data.</text>
</comment>
<gene>
    <name evidence="2" type="ORF">OXX778_LOCUS21930</name>
</gene>
<dbReference type="GO" id="GO:0003677">
    <property type="term" value="F:DNA binding"/>
    <property type="evidence" value="ECO:0007669"/>
    <property type="project" value="TreeGrafter"/>
</dbReference>
<sequence>QIFYPNVQNFISLPVRYRSNSSAWMTGELWLDWLKWFDGQLEKPSLLLIDNCPAHVDCSHFNFKFLKGYYLAPNSTSHIQPLDGEFQKVTIKDEIYFLDDAWSLIDQGTIRRCWRHVDIMPDSHIAELGVERVPKTSKIDELVLLLKKLNEINRKGEFNLSVDWRDTGQNSSNSN</sequence>
<accession>A0A814QE02</accession>
<dbReference type="AlphaFoldDB" id="A0A814QE02"/>
<evidence type="ECO:0000313" key="2">
    <source>
        <dbReference type="EMBL" id="CAF1118254.1"/>
    </source>
</evidence>
<name>A0A814QE02_9BILA</name>
<evidence type="ECO:0000313" key="3">
    <source>
        <dbReference type="Proteomes" id="UP000663879"/>
    </source>
</evidence>
<dbReference type="EMBL" id="CAJNOC010008633">
    <property type="protein sequence ID" value="CAF1118254.1"/>
    <property type="molecule type" value="Genomic_DNA"/>
</dbReference>
<dbReference type="InterPro" id="IPR050863">
    <property type="entry name" value="CenT-Element_Derived"/>
</dbReference>
<feature type="non-terminal residue" evidence="2">
    <location>
        <position position="1"/>
    </location>
</feature>
<dbReference type="PANTHER" id="PTHR19303:SF73">
    <property type="entry name" value="PROTEIN PDC2"/>
    <property type="match status" value="1"/>
</dbReference>
<organism evidence="2 3">
    <name type="scientific">Brachionus calyciflorus</name>
    <dbReference type="NCBI Taxonomy" id="104777"/>
    <lineage>
        <taxon>Eukaryota</taxon>
        <taxon>Metazoa</taxon>
        <taxon>Spiralia</taxon>
        <taxon>Gnathifera</taxon>
        <taxon>Rotifera</taxon>
        <taxon>Eurotatoria</taxon>
        <taxon>Monogononta</taxon>
        <taxon>Pseudotrocha</taxon>
        <taxon>Ploima</taxon>
        <taxon>Brachionidae</taxon>
        <taxon>Brachionus</taxon>
    </lineage>
</organism>
<dbReference type="OrthoDB" id="125347at2759"/>
<proteinExistence type="predicted"/>
<dbReference type="InterPro" id="IPR004875">
    <property type="entry name" value="DDE_SF_endonuclease_dom"/>
</dbReference>
<dbReference type="Proteomes" id="UP000663879">
    <property type="component" value="Unassembled WGS sequence"/>
</dbReference>
<reference evidence="2" key="1">
    <citation type="submission" date="2021-02" db="EMBL/GenBank/DDBJ databases">
        <authorList>
            <person name="Nowell W R."/>
        </authorList>
    </citation>
    <scope>NUCLEOTIDE SEQUENCE</scope>
    <source>
        <strain evidence="2">Ploen Becks lab</strain>
    </source>
</reference>
<evidence type="ECO:0000259" key="1">
    <source>
        <dbReference type="Pfam" id="PF03184"/>
    </source>
</evidence>
<keyword evidence="3" id="KW-1185">Reference proteome</keyword>